<proteinExistence type="predicted"/>
<gene>
    <name evidence="2" type="ORF">Acr_00g0064310</name>
</gene>
<keyword evidence="3" id="KW-1185">Reference proteome</keyword>
<name>A0A7J0DPH5_9ERIC</name>
<evidence type="ECO:0000256" key="1">
    <source>
        <dbReference type="SAM" id="MobiDB-lite"/>
    </source>
</evidence>
<feature type="compositionally biased region" description="Basic and acidic residues" evidence="1">
    <location>
        <begin position="78"/>
        <end position="89"/>
    </location>
</feature>
<feature type="region of interest" description="Disordered" evidence="1">
    <location>
        <begin position="1"/>
        <end position="20"/>
    </location>
</feature>
<dbReference type="AlphaFoldDB" id="A0A7J0DPH5"/>
<feature type="region of interest" description="Disordered" evidence="1">
    <location>
        <begin position="40"/>
        <end position="96"/>
    </location>
</feature>
<evidence type="ECO:0000313" key="2">
    <source>
        <dbReference type="EMBL" id="GFS39672.1"/>
    </source>
</evidence>
<feature type="compositionally biased region" description="Acidic residues" evidence="1">
    <location>
        <begin position="170"/>
        <end position="189"/>
    </location>
</feature>
<feature type="compositionally biased region" description="Basic residues" evidence="1">
    <location>
        <begin position="198"/>
        <end position="208"/>
    </location>
</feature>
<sequence length="208" mass="22629">MNRKSKIDGGGGDGDDDVESLLRAAEDEVLLNLSVNSHMARGVSQSSYIDPDLDRRFQALKSTNTKAASQPPPPPKATTDDRKAKDEKSVYVSSNIGEDADDLYARFAALKTSVPSSSSSSSSSLNKPNCSDEKSDGRTTTGDEVDEDEVQKLIQWAIDAARLDPSPPTDTDDDEDNVESSNDDDDDSDDYSHDLQKKGQRKKGKKRN</sequence>
<comment type="caution">
    <text evidence="2">The sequence shown here is derived from an EMBL/GenBank/DDBJ whole genome shotgun (WGS) entry which is preliminary data.</text>
</comment>
<accession>A0A7J0DPH5</accession>
<reference evidence="3" key="1">
    <citation type="submission" date="2019-07" db="EMBL/GenBank/DDBJ databases">
        <title>De Novo Assembly of kiwifruit Actinidia rufa.</title>
        <authorList>
            <person name="Sugita-Konishi S."/>
            <person name="Sato K."/>
            <person name="Mori E."/>
            <person name="Abe Y."/>
            <person name="Kisaki G."/>
            <person name="Hamano K."/>
            <person name="Suezawa K."/>
            <person name="Otani M."/>
            <person name="Fukuda T."/>
            <person name="Manabe T."/>
            <person name="Gomi K."/>
            <person name="Tabuchi M."/>
            <person name="Akimitsu K."/>
            <person name="Kataoka I."/>
        </authorList>
    </citation>
    <scope>NUCLEOTIDE SEQUENCE [LARGE SCALE GENOMIC DNA]</scope>
    <source>
        <strain evidence="3">cv. Fuchu</strain>
    </source>
</reference>
<protein>
    <submittedName>
        <fullName evidence="2">Uncharacterized protein</fullName>
    </submittedName>
</protein>
<dbReference type="EMBL" id="BJWL01000335">
    <property type="protein sequence ID" value="GFS39672.1"/>
    <property type="molecule type" value="Genomic_DNA"/>
</dbReference>
<dbReference type="Proteomes" id="UP000585474">
    <property type="component" value="Unassembled WGS sequence"/>
</dbReference>
<dbReference type="OrthoDB" id="1935019at2759"/>
<feature type="region of interest" description="Disordered" evidence="1">
    <location>
        <begin position="111"/>
        <end position="208"/>
    </location>
</feature>
<evidence type="ECO:0000313" key="3">
    <source>
        <dbReference type="Proteomes" id="UP000585474"/>
    </source>
</evidence>
<organism evidence="2 3">
    <name type="scientific">Actinidia rufa</name>
    <dbReference type="NCBI Taxonomy" id="165716"/>
    <lineage>
        <taxon>Eukaryota</taxon>
        <taxon>Viridiplantae</taxon>
        <taxon>Streptophyta</taxon>
        <taxon>Embryophyta</taxon>
        <taxon>Tracheophyta</taxon>
        <taxon>Spermatophyta</taxon>
        <taxon>Magnoliopsida</taxon>
        <taxon>eudicotyledons</taxon>
        <taxon>Gunneridae</taxon>
        <taxon>Pentapetalae</taxon>
        <taxon>asterids</taxon>
        <taxon>Ericales</taxon>
        <taxon>Actinidiaceae</taxon>
        <taxon>Actinidia</taxon>
    </lineage>
</organism>